<name>A0A382D6Q1_9ZZZZ</name>
<dbReference type="GO" id="GO:0015074">
    <property type="term" value="P:DNA integration"/>
    <property type="evidence" value="ECO:0007669"/>
    <property type="project" value="InterPro"/>
</dbReference>
<reference evidence="2" key="1">
    <citation type="submission" date="2018-05" db="EMBL/GenBank/DDBJ databases">
        <authorList>
            <person name="Lanie J.A."/>
            <person name="Ng W.-L."/>
            <person name="Kazmierczak K.M."/>
            <person name="Andrzejewski T.M."/>
            <person name="Davidsen T.M."/>
            <person name="Wayne K.J."/>
            <person name="Tettelin H."/>
            <person name="Glass J.I."/>
            <person name="Rusch D."/>
            <person name="Podicherti R."/>
            <person name="Tsui H.-C.T."/>
            <person name="Winkler M.E."/>
        </authorList>
    </citation>
    <scope>NUCLEOTIDE SEQUENCE</scope>
</reference>
<dbReference type="SUPFAM" id="SSF53098">
    <property type="entry name" value="Ribonuclease H-like"/>
    <property type="match status" value="1"/>
</dbReference>
<dbReference type="PANTHER" id="PTHR46889">
    <property type="entry name" value="TRANSPOSASE INSF FOR INSERTION SEQUENCE IS3B-RELATED"/>
    <property type="match status" value="1"/>
</dbReference>
<dbReference type="InterPro" id="IPR025948">
    <property type="entry name" value="HTH-like_dom"/>
</dbReference>
<dbReference type="EMBL" id="UINC01037795">
    <property type="protein sequence ID" value="SVB33819.1"/>
    <property type="molecule type" value="Genomic_DNA"/>
</dbReference>
<dbReference type="Pfam" id="PF13276">
    <property type="entry name" value="HTH_21"/>
    <property type="match status" value="1"/>
</dbReference>
<dbReference type="InterPro" id="IPR001584">
    <property type="entry name" value="Integrase_cat-core"/>
</dbReference>
<evidence type="ECO:0000313" key="2">
    <source>
        <dbReference type="EMBL" id="SVB33819.1"/>
    </source>
</evidence>
<dbReference type="PANTHER" id="PTHR46889:SF4">
    <property type="entry name" value="TRANSPOSASE INSO FOR INSERTION SEQUENCE ELEMENT IS911B-RELATED"/>
    <property type="match status" value="1"/>
</dbReference>
<sequence>MTTHRRYGLQRVCQIWQVSRSTLYAQRTAAMQPSDAMASPPAKRGPLGPCSDRELVDHIRGVLADSPFHGEGYRKVWAKLRFAGIRTSKERIRRLMREHGLQAPQRTGHPHGPKAHDGTIITEQPDLMWGTDATTTITLEEGQAYVFIGIDHCTFECTGIHASASGNRFEALEPIRQGVRTHFGDYTEKVAEGLAVRHDHGPAYMADPFQKELHFLGIRSSPSFIREPEGNGCAERFIRLLKENLLWVNSFATIEELRQALIAFKLQYNQQWILQRHDYKTPAQVRQDKRSAPYAEAAG</sequence>
<feature type="domain" description="Integrase catalytic" evidence="1">
    <location>
        <begin position="121"/>
        <end position="290"/>
    </location>
</feature>
<dbReference type="InterPro" id="IPR036397">
    <property type="entry name" value="RNaseH_sf"/>
</dbReference>
<proteinExistence type="predicted"/>
<gene>
    <name evidence="2" type="ORF">METZ01_LOCUS186673</name>
</gene>
<organism evidence="2">
    <name type="scientific">marine metagenome</name>
    <dbReference type="NCBI Taxonomy" id="408172"/>
    <lineage>
        <taxon>unclassified sequences</taxon>
        <taxon>metagenomes</taxon>
        <taxon>ecological metagenomes</taxon>
    </lineage>
</organism>
<dbReference type="InterPro" id="IPR050900">
    <property type="entry name" value="Transposase_IS3/IS150/IS904"/>
</dbReference>
<evidence type="ECO:0000259" key="1">
    <source>
        <dbReference type="PROSITE" id="PS50994"/>
    </source>
</evidence>
<dbReference type="Pfam" id="PF13683">
    <property type="entry name" value="rve_3"/>
    <property type="match status" value="1"/>
</dbReference>
<dbReference type="AlphaFoldDB" id="A0A382D6Q1"/>
<dbReference type="PROSITE" id="PS50994">
    <property type="entry name" value="INTEGRASE"/>
    <property type="match status" value="1"/>
</dbReference>
<accession>A0A382D6Q1</accession>
<dbReference type="InterPro" id="IPR012337">
    <property type="entry name" value="RNaseH-like_sf"/>
</dbReference>
<dbReference type="Gene3D" id="3.30.420.10">
    <property type="entry name" value="Ribonuclease H-like superfamily/Ribonuclease H"/>
    <property type="match status" value="1"/>
</dbReference>
<protein>
    <recommendedName>
        <fullName evidence="1">Integrase catalytic domain-containing protein</fullName>
    </recommendedName>
</protein>
<dbReference type="GO" id="GO:0003676">
    <property type="term" value="F:nucleic acid binding"/>
    <property type="evidence" value="ECO:0007669"/>
    <property type="project" value="InterPro"/>
</dbReference>